<dbReference type="PANTHER" id="PTHR37159:SF1">
    <property type="entry name" value="GH11867P"/>
    <property type="match status" value="1"/>
</dbReference>
<dbReference type="Pfam" id="PF09995">
    <property type="entry name" value="MPAB_Lcp_cat"/>
    <property type="match status" value="1"/>
</dbReference>
<dbReference type="GO" id="GO:0016491">
    <property type="term" value="F:oxidoreductase activity"/>
    <property type="evidence" value="ECO:0007669"/>
    <property type="project" value="InterPro"/>
</dbReference>
<dbReference type="PANTHER" id="PTHR37159">
    <property type="entry name" value="GH11867P"/>
    <property type="match status" value="1"/>
</dbReference>
<dbReference type="EMBL" id="BPLR01001674">
    <property type="protein sequence ID" value="GIZ03975.1"/>
    <property type="molecule type" value="Genomic_DNA"/>
</dbReference>
<evidence type="ECO:0000313" key="3">
    <source>
        <dbReference type="Proteomes" id="UP001054945"/>
    </source>
</evidence>
<protein>
    <submittedName>
        <fullName evidence="2">DUF2236 domain-containing protein</fullName>
    </submittedName>
</protein>
<dbReference type="Proteomes" id="UP001054945">
    <property type="component" value="Unassembled WGS sequence"/>
</dbReference>
<sequence length="96" mass="10887">MTGPLMSTGNSANIVCLFRRYLSTLVHIRRWYEGDIWNPDDPAHQSITMVRGMHKRVADKINGPSPCRRRCPAVSQYDMALTQFAFVGLIILHPST</sequence>
<name>A0AAV4YA99_CAEEX</name>
<evidence type="ECO:0000313" key="2">
    <source>
        <dbReference type="EMBL" id="GIZ03975.1"/>
    </source>
</evidence>
<organism evidence="2 3">
    <name type="scientific">Caerostris extrusa</name>
    <name type="common">Bark spider</name>
    <name type="synonym">Caerostris bankana</name>
    <dbReference type="NCBI Taxonomy" id="172846"/>
    <lineage>
        <taxon>Eukaryota</taxon>
        <taxon>Metazoa</taxon>
        <taxon>Ecdysozoa</taxon>
        <taxon>Arthropoda</taxon>
        <taxon>Chelicerata</taxon>
        <taxon>Arachnida</taxon>
        <taxon>Araneae</taxon>
        <taxon>Araneomorphae</taxon>
        <taxon>Entelegynae</taxon>
        <taxon>Araneoidea</taxon>
        <taxon>Araneidae</taxon>
        <taxon>Caerostris</taxon>
    </lineage>
</organism>
<keyword evidence="3" id="KW-1185">Reference proteome</keyword>
<feature type="domain" description="ER-bound oxygenase mpaB/mpaB'/Rubber oxygenase catalytic" evidence="1">
    <location>
        <begin position="17"/>
        <end position="89"/>
    </location>
</feature>
<gene>
    <name evidence="2" type="primary">X975_04622</name>
    <name evidence="2" type="ORF">CEXT_783811</name>
</gene>
<comment type="caution">
    <text evidence="2">The sequence shown here is derived from an EMBL/GenBank/DDBJ whole genome shotgun (WGS) entry which is preliminary data.</text>
</comment>
<dbReference type="AlphaFoldDB" id="A0AAV4YA99"/>
<evidence type="ECO:0000259" key="1">
    <source>
        <dbReference type="Pfam" id="PF09995"/>
    </source>
</evidence>
<proteinExistence type="predicted"/>
<reference evidence="2 3" key="1">
    <citation type="submission" date="2021-06" db="EMBL/GenBank/DDBJ databases">
        <title>Caerostris extrusa draft genome.</title>
        <authorList>
            <person name="Kono N."/>
            <person name="Arakawa K."/>
        </authorList>
    </citation>
    <scope>NUCLEOTIDE SEQUENCE [LARGE SCALE GENOMIC DNA]</scope>
</reference>
<accession>A0AAV4YA99</accession>
<dbReference type="InterPro" id="IPR018713">
    <property type="entry name" value="MPAB/Lcp_cat_dom"/>
</dbReference>